<dbReference type="EMBL" id="GBRH01159105">
    <property type="protein sequence ID" value="JAE38791.1"/>
    <property type="molecule type" value="Transcribed_RNA"/>
</dbReference>
<evidence type="ECO:0000313" key="1">
    <source>
        <dbReference type="EMBL" id="JAE38791.1"/>
    </source>
</evidence>
<reference evidence="1" key="2">
    <citation type="journal article" date="2015" name="Data Brief">
        <title>Shoot transcriptome of the giant reed, Arundo donax.</title>
        <authorList>
            <person name="Barrero R.A."/>
            <person name="Guerrero F.D."/>
            <person name="Moolhuijzen P."/>
            <person name="Goolsby J.A."/>
            <person name="Tidwell J."/>
            <person name="Bellgard S.E."/>
            <person name="Bellgard M.I."/>
        </authorList>
    </citation>
    <scope>NUCLEOTIDE SEQUENCE</scope>
    <source>
        <tissue evidence="1">Shoot tissue taken approximately 20 cm above the soil surface</tissue>
    </source>
</reference>
<proteinExistence type="predicted"/>
<organism evidence="1">
    <name type="scientific">Arundo donax</name>
    <name type="common">Giant reed</name>
    <name type="synonym">Donax arundinaceus</name>
    <dbReference type="NCBI Taxonomy" id="35708"/>
    <lineage>
        <taxon>Eukaryota</taxon>
        <taxon>Viridiplantae</taxon>
        <taxon>Streptophyta</taxon>
        <taxon>Embryophyta</taxon>
        <taxon>Tracheophyta</taxon>
        <taxon>Spermatophyta</taxon>
        <taxon>Magnoliopsida</taxon>
        <taxon>Liliopsida</taxon>
        <taxon>Poales</taxon>
        <taxon>Poaceae</taxon>
        <taxon>PACMAD clade</taxon>
        <taxon>Arundinoideae</taxon>
        <taxon>Arundineae</taxon>
        <taxon>Arundo</taxon>
    </lineage>
</organism>
<reference evidence="1" key="1">
    <citation type="submission" date="2014-09" db="EMBL/GenBank/DDBJ databases">
        <authorList>
            <person name="Magalhaes I.L.F."/>
            <person name="Oliveira U."/>
            <person name="Santos F.R."/>
            <person name="Vidigal T.H.D.A."/>
            <person name="Brescovit A.D."/>
            <person name="Santos A.J."/>
        </authorList>
    </citation>
    <scope>NUCLEOTIDE SEQUENCE</scope>
    <source>
        <tissue evidence="1">Shoot tissue taken approximately 20 cm above the soil surface</tissue>
    </source>
</reference>
<name>A0A0A9HV89_ARUDO</name>
<protein>
    <submittedName>
        <fullName evidence="1">Uncharacterized protein</fullName>
    </submittedName>
</protein>
<sequence length="74" mass="8095">MDHGTACIHQKLHTGPLQLACFEAHTHSLQLPTPPVPVDSLLSSALMLKFRPSTTCNSVITCSCYIIVEIHIVQ</sequence>
<dbReference type="AlphaFoldDB" id="A0A0A9HV89"/>
<accession>A0A0A9HV89</accession>